<dbReference type="KEGG" id="dti:Desti_3531"/>
<organism evidence="1 2">
    <name type="scientific">Desulfomonile tiedjei (strain ATCC 49306 / DSM 6799 / DCB-1)</name>
    <dbReference type="NCBI Taxonomy" id="706587"/>
    <lineage>
        <taxon>Bacteria</taxon>
        <taxon>Pseudomonadati</taxon>
        <taxon>Thermodesulfobacteriota</taxon>
        <taxon>Desulfomonilia</taxon>
        <taxon>Desulfomonilales</taxon>
        <taxon>Desulfomonilaceae</taxon>
        <taxon>Desulfomonile</taxon>
    </lineage>
</organism>
<dbReference type="EMBL" id="CP003360">
    <property type="protein sequence ID" value="AFM26181.1"/>
    <property type="molecule type" value="Genomic_DNA"/>
</dbReference>
<sequence length="158" mass="17107">MPDGQDAQPKGIMGSIFDKTKKVAEAGFERTKQGYDQVKGGSIQKGMLDAMKASALSLANTAAEIDAELRDRNSPYEVAFYRVSGSLTLVGGVTFDIHFTKTSLAKQESDFIVIINPRTDSQIRVPRKALAGRETAKVRDPETGEILTVDVGTRTVIS</sequence>
<accession>I4C9E0</accession>
<dbReference type="RefSeq" id="WP_014811312.1">
    <property type="nucleotide sequence ID" value="NC_018025.1"/>
</dbReference>
<evidence type="ECO:0000313" key="2">
    <source>
        <dbReference type="Proteomes" id="UP000006055"/>
    </source>
</evidence>
<protein>
    <submittedName>
        <fullName evidence="1">Uncharacterized protein</fullName>
    </submittedName>
</protein>
<name>I4C9E0_DESTA</name>
<dbReference type="Proteomes" id="UP000006055">
    <property type="component" value="Chromosome"/>
</dbReference>
<gene>
    <name evidence="1" type="ordered locus">Desti_3531</name>
</gene>
<dbReference type="HOGENOM" id="CLU_1666601_0_0_7"/>
<dbReference type="STRING" id="706587.Desti_3531"/>
<evidence type="ECO:0000313" key="1">
    <source>
        <dbReference type="EMBL" id="AFM26181.1"/>
    </source>
</evidence>
<reference evidence="2" key="1">
    <citation type="submission" date="2012-06" db="EMBL/GenBank/DDBJ databases">
        <title>Complete sequence of chromosome of Desulfomonile tiedjei DSM 6799.</title>
        <authorList>
            <person name="Lucas S."/>
            <person name="Copeland A."/>
            <person name="Lapidus A."/>
            <person name="Glavina del Rio T."/>
            <person name="Dalin E."/>
            <person name="Tice H."/>
            <person name="Bruce D."/>
            <person name="Goodwin L."/>
            <person name="Pitluck S."/>
            <person name="Peters L."/>
            <person name="Ovchinnikova G."/>
            <person name="Zeytun A."/>
            <person name="Lu M."/>
            <person name="Kyrpides N."/>
            <person name="Mavromatis K."/>
            <person name="Ivanova N."/>
            <person name="Brettin T."/>
            <person name="Detter J.C."/>
            <person name="Han C."/>
            <person name="Larimer F."/>
            <person name="Land M."/>
            <person name="Hauser L."/>
            <person name="Markowitz V."/>
            <person name="Cheng J.-F."/>
            <person name="Hugenholtz P."/>
            <person name="Woyke T."/>
            <person name="Wu D."/>
            <person name="Spring S."/>
            <person name="Schroeder M."/>
            <person name="Brambilla E."/>
            <person name="Klenk H.-P."/>
            <person name="Eisen J.A."/>
        </authorList>
    </citation>
    <scope>NUCLEOTIDE SEQUENCE [LARGE SCALE GENOMIC DNA]</scope>
    <source>
        <strain evidence="2">ATCC 49306 / DSM 6799 / DCB-1</strain>
    </source>
</reference>
<keyword evidence="2" id="KW-1185">Reference proteome</keyword>
<proteinExistence type="predicted"/>
<dbReference type="AlphaFoldDB" id="I4C9E0"/>